<dbReference type="OrthoDB" id="4761172at2759"/>
<evidence type="ECO:0000313" key="1">
    <source>
        <dbReference type="EMBL" id="TGJ81084.1"/>
    </source>
</evidence>
<dbReference type="AlphaFoldDB" id="A0A4Z0YAY7"/>
<dbReference type="InterPro" id="IPR038883">
    <property type="entry name" value="AN11006-like"/>
</dbReference>
<evidence type="ECO:0000313" key="2">
    <source>
        <dbReference type="Proteomes" id="UP000297716"/>
    </source>
</evidence>
<evidence type="ECO:0008006" key="3">
    <source>
        <dbReference type="Google" id="ProtNLM"/>
    </source>
</evidence>
<protein>
    <recommendedName>
        <fullName evidence="3">F-box domain-containing protein</fullName>
    </recommendedName>
</protein>
<dbReference type="PANTHER" id="PTHR42085">
    <property type="entry name" value="F-BOX DOMAIN-CONTAINING PROTEIN"/>
    <property type="match status" value="1"/>
</dbReference>
<accession>A0A4Z0YAY7</accession>
<comment type="caution">
    <text evidence="1">The sequence shown here is derived from an EMBL/GenBank/DDBJ whole genome shotgun (WGS) entry which is preliminary data.</text>
</comment>
<dbReference type="EMBL" id="SKBN01000186">
    <property type="protein sequence ID" value="TGJ81084.1"/>
    <property type="molecule type" value="Genomic_DNA"/>
</dbReference>
<dbReference type="Proteomes" id="UP000297716">
    <property type="component" value="Unassembled WGS sequence"/>
</dbReference>
<gene>
    <name evidence="1" type="ORF">E0Z10_g7685</name>
</gene>
<organism evidence="1 2">
    <name type="scientific">Xylaria hypoxylon</name>
    <dbReference type="NCBI Taxonomy" id="37992"/>
    <lineage>
        <taxon>Eukaryota</taxon>
        <taxon>Fungi</taxon>
        <taxon>Dikarya</taxon>
        <taxon>Ascomycota</taxon>
        <taxon>Pezizomycotina</taxon>
        <taxon>Sordariomycetes</taxon>
        <taxon>Xylariomycetidae</taxon>
        <taxon>Xylariales</taxon>
        <taxon>Xylariaceae</taxon>
        <taxon>Xylaria</taxon>
    </lineage>
</organism>
<proteinExistence type="predicted"/>
<name>A0A4Z0YAY7_9PEZI</name>
<dbReference type="PANTHER" id="PTHR42085:SF2">
    <property type="entry name" value="F-BOX DOMAIN-CONTAINING PROTEIN"/>
    <property type="match status" value="1"/>
</dbReference>
<keyword evidence="2" id="KW-1185">Reference proteome</keyword>
<sequence>MPSFYELRMLRLFEQYELSDNVRTMFKALEEFKTARLDEASLGRLIRLSPNNRAALVNTMVKCASIMKDKPSQSKYCLDIITSCGNMLEIADRPIQDVGFPGFLKLPPEIRDRIYNIYLGNYSDAPTIIPHPKKDFCACAPHEPPQYLKFIMMNMELGFTSKQISHEVLTCFYRKRKFYFPCACEMNYHLTNNVLLKSTMMRVMFHWCGERADVGIRQLQGMRQLEVITVVVSKTTSRILNNREEEVRKFFGTRRNIQGSLTESLGWDELFDIRGLKQVSVEHIDKRKADRRTDGDRRSLENMLVCYLLRPADDDQR</sequence>
<reference evidence="1 2" key="1">
    <citation type="submission" date="2019-03" db="EMBL/GenBank/DDBJ databases">
        <title>Draft genome sequence of Xylaria hypoxylon DSM 108379, a ubiquitous saprotrophic-parasitic fungi on hardwood.</title>
        <authorList>
            <person name="Buettner E."/>
            <person name="Leonhardt S."/>
            <person name="Gebauer A.M."/>
            <person name="Liers C."/>
            <person name="Hofrichter M."/>
            <person name="Kellner H."/>
        </authorList>
    </citation>
    <scope>NUCLEOTIDE SEQUENCE [LARGE SCALE GENOMIC DNA]</scope>
    <source>
        <strain evidence="1 2">DSM 108379</strain>
    </source>
</reference>